<dbReference type="PRINTS" id="PR00625">
    <property type="entry name" value="JDOMAIN"/>
</dbReference>
<dbReference type="SUPFAM" id="SSF48452">
    <property type="entry name" value="TPR-like"/>
    <property type="match status" value="3"/>
</dbReference>
<dbReference type="GO" id="GO:0051087">
    <property type="term" value="F:protein-folding chaperone binding"/>
    <property type="evidence" value="ECO:0007669"/>
    <property type="project" value="TreeGrafter"/>
</dbReference>
<organism evidence="9 10">
    <name type="scientific">Crucibulum laeve</name>
    <dbReference type="NCBI Taxonomy" id="68775"/>
    <lineage>
        <taxon>Eukaryota</taxon>
        <taxon>Fungi</taxon>
        <taxon>Dikarya</taxon>
        <taxon>Basidiomycota</taxon>
        <taxon>Agaricomycotina</taxon>
        <taxon>Agaricomycetes</taxon>
        <taxon>Agaricomycetidae</taxon>
        <taxon>Agaricales</taxon>
        <taxon>Agaricineae</taxon>
        <taxon>Nidulariaceae</taxon>
        <taxon>Crucibulum</taxon>
    </lineage>
</organism>
<keyword evidence="5" id="KW-0175">Coiled coil</keyword>
<sequence length="581" mass="64672">MRLLALSSLVLLLGSVYADPSAGGGLYPPGLLPLINRANALLSTGQFNEAARVYSEAIDQSPADYLLYYKRATAYFSLQRNTPALDDFDKVLSLTSGTFDNAHLMKARIYVKEGVFPLARSSLSQYVKAKKGKDKDADELEAEISEGEQAREKTEKERRAQLWNACVESASRALRTASHSVEIRNWRAECAFAAGDLESAVGDLTRLSHLLPPSTTILTHIFRLSYFLLPPSPAPINALKQCLHFDPDSRPCLALHRMLKGFEKAFAKVEDMVEKKEWRGIVRLLLEEGKGKGKKKEGEVWIRFEEAMRKELGEEEVLPLVPPSLLEAALPTGSEKPPKSHKKTPKIPLPSPVHISPPRQTLLRALCKAYTHLSSSTSATSSQIREYRAQTNVWCSELLKMEGCAEDVDGLVGKGEVLLGDEEWEEAVRVLEKAFEVGGRGDREVLARLQKAQRLLKQSKQKDYYKILDVARDADARTIKKAFRRQAKLAHPDKGGSEAKMALLNEAYEVLSNPELRARFDAGEDPMDPMAQQGGHPFQHGQHPFAQFFQQQGFPGGQQFFQGGFPGGREQRGGFHFSHGH</sequence>
<evidence type="ECO:0000313" key="9">
    <source>
        <dbReference type="EMBL" id="TFK34364.1"/>
    </source>
</evidence>
<reference evidence="9 10" key="1">
    <citation type="journal article" date="2019" name="Nat. Ecol. Evol.">
        <title>Megaphylogeny resolves global patterns of mushroom evolution.</title>
        <authorList>
            <person name="Varga T."/>
            <person name="Krizsan K."/>
            <person name="Foldi C."/>
            <person name="Dima B."/>
            <person name="Sanchez-Garcia M."/>
            <person name="Sanchez-Ramirez S."/>
            <person name="Szollosi G.J."/>
            <person name="Szarkandi J.G."/>
            <person name="Papp V."/>
            <person name="Albert L."/>
            <person name="Andreopoulos W."/>
            <person name="Angelini C."/>
            <person name="Antonin V."/>
            <person name="Barry K.W."/>
            <person name="Bougher N.L."/>
            <person name="Buchanan P."/>
            <person name="Buyck B."/>
            <person name="Bense V."/>
            <person name="Catcheside P."/>
            <person name="Chovatia M."/>
            <person name="Cooper J."/>
            <person name="Damon W."/>
            <person name="Desjardin D."/>
            <person name="Finy P."/>
            <person name="Geml J."/>
            <person name="Haridas S."/>
            <person name="Hughes K."/>
            <person name="Justo A."/>
            <person name="Karasinski D."/>
            <person name="Kautmanova I."/>
            <person name="Kiss B."/>
            <person name="Kocsube S."/>
            <person name="Kotiranta H."/>
            <person name="LaButti K.M."/>
            <person name="Lechner B.E."/>
            <person name="Liimatainen K."/>
            <person name="Lipzen A."/>
            <person name="Lukacs Z."/>
            <person name="Mihaltcheva S."/>
            <person name="Morgado L.N."/>
            <person name="Niskanen T."/>
            <person name="Noordeloos M.E."/>
            <person name="Ohm R.A."/>
            <person name="Ortiz-Santana B."/>
            <person name="Ovrebo C."/>
            <person name="Racz N."/>
            <person name="Riley R."/>
            <person name="Savchenko A."/>
            <person name="Shiryaev A."/>
            <person name="Soop K."/>
            <person name="Spirin V."/>
            <person name="Szebenyi C."/>
            <person name="Tomsovsky M."/>
            <person name="Tulloss R.E."/>
            <person name="Uehling J."/>
            <person name="Grigoriev I.V."/>
            <person name="Vagvolgyi C."/>
            <person name="Papp T."/>
            <person name="Martin F.M."/>
            <person name="Miettinen O."/>
            <person name="Hibbett D.S."/>
            <person name="Nagy L.G."/>
        </authorList>
    </citation>
    <scope>NUCLEOTIDE SEQUENCE [LARGE SCALE GENOMIC DNA]</scope>
    <source>
        <strain evidence="9 10">CBS 166.37</strain>
    </source>
</reference>
<evidence type="ECO:0000256" key="6">
    <source>
        <dbReference type="SAM" id="MobiDB-lite"/>
    </source>
</evidence>
<evidence type="ECO:0000256" key="2">
    <source>
        <dbReference type="ARBA" id="ARBA00022729"/>
    </source>
</evidence>
<dbReference type="SMART" id="SM00028">
    <property type="entry name" value="TPR"/>
    <property type="match status" value="4"/>
</dbReference>
<evidence type="ECO:0000313" key="10">
    <source>
        <dbReference type="Proteomes" id="UP000308652"/>
    </source>
</evidence>
<feature type="region of interest" description="Disordered" evidence="6">
    <location>
        <begin position="328"/>
        <end position="354"/>
    </location>
</feature>
<feature type="signal peptide" evidence="7">
    <location>
        <begin position="1"/>
        <end position="18"/>
    </location>
</feature>
<evidence type="ECO:0000256" key="4">
    <source>
        <dbReference type="PROSITE-ProRule" id="PRU00339"/>
    </source>
</evidence>
<keyword evidence="3" id="KW-0256">Endoplasmic reticulum</keyword>
<dbReference type="STRING" id="68775.A0A5C3LMG4"/>
<feature type="repeat" description="TPR" evidence="4">
    <location>
        <begin position="31"/>
        <end position="64"/>
    </location>
</feature>
<dbReference type="Pfam" id="PF13414">
    <property type="entry name" value="TPR_11"/>
    <property type="match status" value="1"/>
</dbReference>
<dbReference type="InterPro" id="IPR036869">
    <property type="entry name" value="J_dom_sf"/>
</dbReference>
<dbReference type="InterPro" id="IPR051727">
    <property type="entry name" value="DnaJ_C3_Co-chaperones"/>
</dbReference>
<evidence type="ECO:0000256" key="1">
    <source>
        <dbReference type="ARBA" id="ARBA00004240"/>
    </source>
</evidence>
<evidence type="ECO:0000256" key="5">
    <source>
        <dbReference type="SAM" id="Coils"/>
    </source>
</evidence>
<dbReference type="GO" id="GO:0005783">
    <property type="term" value="C:endoplasmic reticulum"/>
    <property type="evidence" value="ECO:0007669"/>
    <property type="project" value="UniProtKB-SubCell"/>
</dbReference>
<evidence type="ECO:0000256" key="3">
    <source>
        <dbReference type="ARBA" id="ARBA00022824"/>
    </source>
</evidence>
<dbReference type="Gene3D" id="1.25.40.10">
    <property type="entry name" value="Tetratricopeptide repeat domain"/>
    <property type="match status" value="2"/>
</dbReference>
<feature type="domain" description="J" evidence="8">
    <location>
        <begin position="463"/>
        <end position="524"/>
    </location>
</feature>
<dbReference type="Proteomes" id="UP000308652">
    <property type="component" value="Unassembled WGS sequence"/>
</dbReference>
<dbReference type="PANTHER" id="PTHR44140:SF2">
    <property type="entry name" value="LD25575P"/>
    <property type="match status" value="1"/>
</dbReference>
<comment type="subcellular location">
    <subcellularLocation>
        <location evidence="1">Endoplasmic reticulum</location>
    </subcellularLocation>
</comment>
<dbReference type="CDD" id="cd06257">
    <property type="entry name" value="DnaJ"/>
    <property type="match status" value="1"/>
</dbReference>
<dbReference type="Gene3D" id="1.10.287.110">
    <property type="entry name" value="DnaJ domain"/>
    <property type="match status" value="1"/>
</dbReference>
<dbReference type="InterPro" id="IPR019734">
    <property type="entry name" value="TPR_rpt"/>
</dbReference>
<dbReference type="OrthoDB" id="1726119at2759"/>
<dbReference type="InterPro" id="IPR011990">
    <property type="entry name" value="TPR-like_helical_dom_sf"/>
</dbReference>
<dbReference type="GO" id="GO:0034975">
    <property type="term" value="P:protein folding in endoplasmic reticulum"/>
    <property type="evidence" value="ECO:0007669"/>
    <property type="project" value="TreeGrafter"/>
</dbReference>
<keyword evidence="2 7" id="KW-0732">Signal</keyword>
<dbReference type="SUPFAM" id="SSF46565">
    <property type="entry name" value="Chaperone J-domain"/>
    <property type="match status" value="1"/>
</dbReference>
<gene>
    <name evidence="9" type="ORF">BDQ12DRAFT_689887</name>
</gene>
<dbReference type="PROSITE" id="PS50005">
    <property type="entry name" value="TPR"/>
    <property type="match status" value="1"/>
</dbReference>
<dbReference type="GO" id="GO:0051787">
    <property type="term" value="F:misfolded protein binding"/>
    <property type="evidence" value="ECO:0007669"/>
    <property type="project" value="TreeGrafter"/>
</dbReference>
<dbReference type="PROSITE" id="PS50076">
    <property type="entry name" value="DNAJ_2"/>
    <property type="match status" value="1"/>
</dbReference>
<dbReference type="InterPro" id="IPR001623">
    <property type="entry name" value="DnaJ_domain"/>
</dbReference>
<dbReference type="Pfam" id="PF00226">
    <property type="entry name" value="DnaJ"/>
    <property type="match status" value="1"/>
</dbReference>
<accession>A0A5C3LMG4</accession>
<evidence type="ECO:0000259" key="8">
    <source>
        <dbReference type="PROSITE" id="PS50076"/>
    </source>
</evidence>
<dbReference type="EMBL" id="ML213633">
    <property type="protein sequence ID" value="TFK34364.1"/>
    <property type="molecule type" value="Genomic_DNA"/>
</dbReference>
<keyword evidence="4" id="KW-0802">TPR repeat</keyword>
<dbReference type="SMART" id="SM00271">
    <property type="entry name" value="DnaJ"/>
    <property type="match status" value="1"/>
</dbReference>
<protein>
    <recommendedName>
        <fullName evidence="8">J domain-containing protein</fullName>
    </recommendedName>
</protein>
<dbReference type="AlphaFoldDB" id="A0A5C3LMG4"/>
<keyword evidence="10" id="KW-1185">Reference proteome</keyword>
<name>A0A5C3LMG4_9AGAR</name>
<dbReference type="PANTHER" id="PTHR44140">
    <property type="entry name" value="LD25575P"/>
    <property type="match status" value="1"/>
</dbReference>
<evidence type="ECO:0000256" key="7">
    <source>
        <dbReference type="SAM" id="SignalP"/>
    </source>
</evidence>
<proteinExistence type="predicted"/>
<feature type="chain" id="PRO_5023024993" description="J domain-containing protein" evidence="7">
    <location>
        <begin position="19"/>
        <end position="581"/>
    </location>
</feature>
<feature type="coiled-coil region" evidence="5">
    <location>
        <begin position="123"/>
        <end position="157"/>
    </location>
</feature>